<comment type="caution">
    <text evidence="4">The sequence shown here is derived from an EMBL/GenBank/DDBJ whole genome shotgun (WGS) entry which is preliminary data.</text>
</comment>
<dbReference type="GO" id="GO:0044780">
    <property type="term" value="P:bacterial-type flagellum assembly"/>
    <property type="evidence" value="ECO:0007669"/>
    <property type="project" value="InterPro"/>
</dbReference>
<keyword evidence="4" id="KW-0966">Cell projection</keyword>
<evidence type="ECO:0000313" key="5">
    <source>
        <dbReference type="Proteomes" id="UP000446658"/>
    </source>
</evidence>
<dbReference type="InterPro" id="IPR007809">
    <property type="entry name" value="FlgN-like"/>
</dbReference>
<proteinExistence type="inferred from homology"/>
<dbReference type="SUPFAM" id="SSF140566">
    <property type="entry name" value="FlgN-like"/>
    <property type="match status" value="1"/>
</dbReference>
<evidence type="ECO:0000256" key="3">
    <source>
        <dbReference type="ARBA" id="ARBA00022795"/>
    </source>
</evidence>
<dbReference type="AlphaFoldDB" id="A0A844G983"/>
<dbReference type="Pfam" id="PF05130">
    <property type="entry name" value="FlgN"/>
    <property type="match status" value="1"/>
</dbReference>
<comment type="function">
    <text evidence="1">Required for the efficient initiation of filament assembly.</text>
</comment>
<keyword evidence="3" id="KW-1005">Bacterial flagellum biogenesis</keyword>
<accession>A0A844G983</accession>
<keyword evidence="4" id="KW-0282">Flagellum</keyword>
<dbReference type="Gene3D" id="1.20.58.300">
    <property type="entry name" value="FlgN-like"/>
    <property type="match status" value="1"/>
</dbReference>
<evidence type="ECO:0000256" key="2">
    <source>
        <dbReference type="ARBA" id="ARBA00007703"/>
    </source>
</evidence>
<dbReference type="InterPro" id="IPR036679">
    <property type="entry name" value="FlgN-like_sf"/>
</dbReference>
<reference evidence="4 5" key="1">
    <citation type="submission" date="2019-11" db="EMBL/GenBank/DDBJ databases">
        <title>Draft genome sequence of Paludibacterium sp. dN18-1.</title>
        <authorList>
            <person name="Im W.-T."/>
        </authorList>
    </citation>
    <scope>NUCLEOTIDE SEQUENCE [LARGE SCALE GENOMIC DNA]</scope>
    <source>
        <strain evidence="5">dN 18-1</strain>
    </source>
</reference>
<protein>
    <submittedName>
        <fullName evidence="4">Flagellar protein FlgN</fullName>
    </submittedName>
</protein>
<sequence length="141" mass="15960">MTGQDAVKALLIGMDRDRFDYRKLTRLLEQQFSAALQHNAAELASIASDILNIVEAMEQRRHQRIDLVIAFLGAGQPVSVEAVIERVTGKVHDTLQSWWADLGYLARHCQTLNTRNGQLLMSQYEIMQRVLHGEKDVYAPA</sequence>
<name>A0A844G983_9NEIS</name>
<dbReference type="EMBL" id="WLYX01000001">
    <property type="protein sequence ID" value="MTD32913.1"/>
    <property type="molecule type" value="Genomic_DNA"/>
</dbReference>
<evidence type="ECO:0000313" key="4">
    <source>
        <dbReference type="EMBL" id="MTD32913.1"/>
    </source>
</evidence>
<evidence type="ECO:0000256" key="1">
    <source>
        <dbReference type="ARBA" id="ARBA00002397"/>
    </source>
</evidence>
<gene>
    <name evidence="4" type="ORF">GKE73_05850</name>
</gene>
<keyword evidence="5" id="KW-1185">Reference proteome</keyword>
<dbReference type="RefSeq" id="WP_230371422.1">
    <property type="nucleotide sequence ID" value="NZ_WLYX01000001.1"/>
</dbReference>
<dbReference type="Proteomes" id="UP000446658">
    <property type="component" value="Unassembled WGS sequence"/>
</dbReference>
<comment type="similarity">
    <text evidence="2">Belongs to the FlgN family.</text>
</comment>
<organism evidence="4 5">
    <name type="scientific">Paludibacterium denitrificans</name>
    <dbReference type="NCBI Taxonomy" id="2675226"/>
    <lineage>
        <taxon>Bacteria</taxon>
        <taxon>Pseudomonadati</taxon>
        <taxon>Pseudomonadota</taxon>
        <taxon>Betaproteobacteria</taxon>
        <taxon>Neisseriales</taxon>
        <taxon>Chromobacteriaceae</taxon>
        <taxon>Paludibacterium</taxon>
    </lineage>
</organism>
<keyword evidence="4" id="KW-0969">Cilium</keyword>